<dbReference type="Proteomes" id="UP000613160">
    <property type="component" value="Unassembled WGS sequence"/>
</dbReference>
<organism evidence="5 6">
    <name type="scientific">Aureimonas glaciei</name>
    <dbReference type="NCBI Taxonomy" id="1776957"/>
    <lineage>
        <taxon>Bacteria</taxon>
        <taxon>Pseudomonadati</taxon>
        <taxon>Pseudomonadota</taxon>
        <taxon>Alphaproteobacteria</taxon>
        <taxon>Hyphomicrobiales</taxon>
        <taxon>Aurantimonadaceae</taxon>
        <taxon>Aureimonas</taxon>
    </lineage>
</organism>
<dbReference type="AlphaFoldDB" id="A0A916XVZ9"/>
<comment type="caution">
    <text evidence="5">The sequence shown here is derived from an EMBL/GenBank/DDBJ whole genome shotgun (WGS) entry which is preliminary data.</text>
</comment>
<dbReference type="SUPFAM" id="SSF51905">
    <property type="entry name" value="FAD/NAD(P)-binding domain"/>
    <property type="match status" value="1"/>
</dbReference>
<dbReference type="GO" id="GO:0016491">
    <property type="term" value="F:oxidoreductase activity"/>
    <property type="evidence" value="ECO:0007669"/>
    <property type="project" value="UniProtKB-KW"/>
</dbReference>
<dbReference type="PANTHER" id="PTHR48105">
    <property type="entry name" value="THIOREDOXIN REDUCTASE 1-RELATED-RELATED"/>
    <property type="match status" value="1"/>
</dbReference>
<reference evidence="5" key="1">
    <citation type="journal article" date="2014" name="Int. J. Syst. Evol. Microbiol.">
        <title>Complete genome sequence of Corynebacterium casei LMG S-19264T (=DSM 44701T), isolated from a smear-ripened cheese.</title>
        <authorList>
            <consortium name="US DOE Joint Genome Institute (JGI-PGF)"/>
            <person name="Walter F."/>
            <person name="Albersmeier A."/>
            <person name="Kalinowski J."/>
            <person name="Ruckert C."/>
        </authorList>
    </citation>
    <scope>NUCLEOTIDE SEQUENCE</scope>
    <source>
        <strain evidence="5">CGMCC 1.15493</strain>
    </source>
</reference>
<dbReference type="PRINTS" id="PR00469">
    <property type="entry name" value="PNDRDTASEII"/>
</dbReference>
<protein>
    <recommendedName>
        <fullName evidence="1">Thioredoxin reductase</fullName>
    </recommendedName>
</protein>
<keyword evidence="2" id="KW-0285">Flavoprotein</keyword>
<dbReference type="Gene3D" id="3.50.50.60">
    <property type="entry name" value="FAD/NAD(P)-binding domain"/>
    <property type="match status" value="2"/>
</dbReference>
<proteinExistence type="predicted"/>
<dbReference type="InterPro" id="IPR023753">
    <property type="entry name" value="FAD/NAD-binding_dom"/>
</dbReference>
<evidence type="ECO:0000256" key="1">
    <source>
        <dbReference type="ARBA" id="ARBA00018719"/>
    </source>
</evidence>
<evidence type="ECO:0000313" key="6">
    <source>
        <dbReference type="Proteomes" id="UP000613160"/>
    </source>
</evidence>
<dbReference type="InterPro" id="IPR036188">
    <property type="entry name" value="FAD/NAD-bd_sf"/>
</dbReference>
<dbReference type="RefSeq" id="WP_188850276.1">
    <property type="nucleotide sequence ID" value="NZ_BMJJ01000003.1"/>
</dbReference>
<evidence type="ECO:0000256" key="2">
    <source>
        <dbReference type="ARBA" id="ARBA00022630"/>
    </source>
</evidence>
<dbReference type="InterPro" id="IPR050097">
    <property type="entry name" value="Ferredoxin-NADP_redctase_2"/>
</dbReference>
<evidence type="ECO:0000313" key="5">
    <source>
        <dbReference type="EMBL" id="GGD16070.1"/>
    </source>
</evidence>
<keyword evidence="3" id="KW-0560">Oxidoreductase</keyword>
<gene>
    <name evidence="5" type="ORF">GCM10011335_18530</name>
</gene>
<dbReference type="EMBL" id="BMJJ01000003">
    <property type="protein sequence ID" value="GGD16070.1"/>
    <property type="molecule type" value="Genomic_DNA"/>
</dbReference>
<keyword evidence="6" id="KW-1185">Reference proteome</keyword>
<dbReference type="PRINTS" id="PR00368">
    <property type="entry name" value="FADPNR"/>
</dbReference>
<name>A0A916XVZ9_9HYPH</name>
<reference evidence="5" key="2">
    <citation type="submission" date="2020-09" db="EMBL/GenBank/DDBJ databases">
        <authorList>
            <person name="Sun Q."/>
            <person name="Zhou Y."/>
        </authorList>
    </citation>
    <scope>NUCLEOTIDE SEQUENCE</scope>
    <source>
        <strain evidence="5">CGMCC 1.15493</strain>
    </source>
</reference>
<sequence>MQSDCLIVGAGPAGLTAAVYLARFHRSVIVLDAGESRAGRIPLSHNIPGMAEGLGGRDLLDRHREQAAVYGVTPRRGTVRSMVPLIGGGFLATVADGSGDDLRIEARTVLVATGVRDREPALPDVENAIMRGLVRHCPVCDAFEVTGQNIAVLGQGAGAIGEAVFMRTYSRRVTLLLLSGVDALSDEDRQRIAYHDILLVEEPITTVSIEGDRIAALTTGSGTEHHFDTLYSALGADARSDIALSLGADHEKSCNAIIVDDHQRTSVPGMWAAGDVVSTLNQVAVAWGQAAVAATDIHNRLRELDQKAAVVDPGG</sequence>
<accession>A0A916XVZ9</accession>
<dbReference type="Pfam" id="PF07992">
    <property type="entry name" value="Pyr_redox_2"/>
    <property type="match status" value="1"/>
</dbReference>
<evidence type="ECO:0000256" key="3">
    <source>
        <dbReference type="ARBA" id="ARBA00023002"/>
    </source>
</evidence>
<feature type="domain" description="FAD/NAD(P)-binding" evidence="4">
    <location>
        <begin position="4"/>
        <end position="290"/>
    </location>
</feature>
<evidence type="ECO:0000259" key="4">
    <source>
        <dbReference type="Pfam" id="PF07992"/>
    </source>
</evidence>